<evidence type="ECO:0000313" key="3">
    <source>
        <dbReference type="Proteomes" id="UP001597092"/>
    </source>
</evidence>
<dbReference type="Pfam" id="PF24839">
    <property type="entry name" value="DUF7718"/>
    <property type="match status" value="1"/>
</dbReference>
<reference evidence="2 3" key="1">
    <citation type="journal article" date="2019" name="Int. J. Syst. Evol. Microbiol.">
        <title>The Global Catalogue of Microorganisms (GCM) 10K type strain sequencing project: providing services to taxonomists for standard genome sequencing and annotation.</title>
        <authorList>
            <consortium name="The Broad Institute Genomics Platform"/>
            <consortium name="The Broad Institute Genome Sequencing Center for Infectious Disease"/>
            <person name="Wu L."/>
            <person name="Ma J."/>
        </authorList>
    </citation>
    <scope>NUCLEOTIDE SEQUENCE [LARGE SCALE GENOMIC DNA]</scope>
    <source>
        <strain evidence="2 3">CGMCC 1.10387</strain>
    </source>
</reference>
<accession>A0ABD6DZP5</accession>
<dbReference type="AlphaFoldDB" id="A0ABD6DZP5"/>
<dbReference type="EMBL" id="JBHUDP010000014">
    <property type="protein sequence ID" value="MFD1687533.1"/>
    <property type="molecule type" value="Genomic_DNA"/>
</dbReference>
<organism evidence="2 3">
    <name type="scientific">Halobellus litoreus</name>
    <dbReference type="NCBI Taxonomy" id="755310"/>
    <lineage>
        <taxon>Archaea</taxon>
        <taxon>Methanobacteriati</taxon>
        <taxon>Methanobacteriota</taxon>
        <taxon>Stenosarchaea group</taxon>
        <taxon>Halobacteria</taxon>
        <taxon>Halobacteriales</taxon>
        <taxon>Haloferacaceae</taxon>
        <taxon>Halobellus</taxon>
    </lineage>
</organism>
<feature type="domain" description="DUF7718" evidence="1">
    <location>
        <begin position="5"/>
        <end position="102"/>
    </location>
</feature>
<comment type="caution">
    <text evidence="2">The sequence shown here is derived from an EMBL/GenBank/DDBJ whole genome shotgun (WGS) entry which is preliminary data.</text>
</comment>
<dbReference type="InterPro" id="IPR056135">
    <property type="entry name" value="DUF7718"/>
</dbReference>
<evidence type="ECO:0000313" key="2">
    <source>
        <dbReference type="EMBL" id="MFD1687533.1"/>
    </source>
</evidence>
<dbReference type="Proteomes" id="UP001597092">
    <property type="component" value="Unassembled WGS sequence"/>
</dbReference>
<keyword evidence="3" id="KW-1185">Reference proteome</keyword>
<gene>
    <name evidence="2" type="ORF">ACFSAS_18265</name>
</gene>
<dbReference type="RefSeq" id="WP_256309032.1">
    <property type="nucleotide sequence ID" value="NZ_JANHAW010000004.1"/>
</dbReference>
<proteinExistence type="predicted"/>
<name>A0ABD6DZP5_9EURY</name>
<evidence type="ECO:0000259" key="1">
    <source>
        <dbReference type="Pfam" id="PF24839"/>
    </source>
</evidence>
<sequence>MSKLYTRLLGHYEDRPYFISVSVTPDINSIQEFSVAIHYNDPDTEQEIQIARIDTAHQTVHFDRLYRRDQPKDTDVEFSVWEAEQHLEDNWRQYARTHAGNHE</sequence>
<protein>
    <recommendedName>
        <fullName evidence="1">DUF7718 domain-containing protein</fullName>
    </recommendedName>
</protein>